<evidence type="ECO:0000256" key="1">
    <source>
        <dbReference type="SAM" id="SignalP"/>
    </source>
</evidence>
<dbReference type="PROSITE" id="PS51257">
    <property type="entry name" value="PROKAR_LIPOPROTEIN"/>
    <property type="match status" value="1"/>
</dbReference>
<feature type="signal peptide" evidence="1">
    <location>
        <begin position="1"/>
        <end position="22"/>
    </location>
</feature>
<accession>A0ABV7M999</accession>
<dbReference type="InterPro" id="IPR007485">
    <property type="entry name" value="LPS_assembly_LptE"/>
</dbReference>
<evidence type="ECO:0000313" key="3">
    <source>
        <dbReference type="Proteomes" id="UP001595607"/>
    </source>
</evidence>
<sequence length="198" mass="21820">MRWLALLAALALSGCGFRPLYASGLDGELGGPLGDVSIGDVRGPQDARDLMRSTLSKRLPPQDGDERYQMAIDLREQRRAVSVNIDSNARRFNYTLTGKVTYTDKETGERRVQNLQSVASFAVTPSQYASLVAREDAVRRAVLDLARKIELDAAFYAQDVAPTTSNETLFPESNTLDAVRQLENEARIESEREGAEAP</sequence>
<dbReference type="Pfam" id="PF04390">
    <property type="entry name" value="LptE"/>
    <property type="match status" value="1"/>
</dbReference>
<name>A0ABV7M999_9PROT</name>
<evidence type="ECO:0000313" key="2">
    <source>
        <dbReference type="EMBL" id="MFC3301910.1"/>
    </source>
</evidence>
<comment type="caution">
    <text evidence="2">The sequence shown here is derived from an EMBL/GenBank/DDBJ whole genome shotgun (WGS) entry which is preliminary data.</text>
</comment>
<dbReference type="RefSeq" id="WP_189573782.1">
    <property type="nucleotide sequence ID" value="NZ_BMXU01000001.1"/>
</dbReference>
<dbReference type="Proteomes" id="UP001595607">
    <property type="component" value="Unassembled WGS sequence"/>
</dbReference>
<keyword evidence="1" id="KW-0732">Signal</keyword>
<keyword evidence="2" id="KW-0449">Lipoprotein</keyword>
<proteinExistence type="predicted"/>
<organism evidence="2 3">
    <name type="scientific">Parvularcula lutaonensis</name>
    <dbReference type="NCBI Taxonomy" id="491923"/>
    <lineage>
        <taxon>Bacteria</taxon>
        <taxon>Pseudomonadati</taxon>
        <taxon>Pseudomonadota</taxon>
        <taxon>Alphaproteobacteria</taxon>
        <taxon>Parvularculales</taxon>
        <taxon>Parvularculaceae</taxon>
        <taxon>Parvularcula</taxon>
    </lineage>
</organism>
<dbReference type="Gene3D" id="3.30.160.150">
    <property type="entry name" value="Lipoprotein like domain"/>
    <property type="match status" value="1"/>
</dbReference>
<dbReference type="EMBL" id="JBHRVA010000002">
    <property type="protein sequence ID" value="MFC3301910.1"/>
    <property type="molecule type" value="Genomic_DNA"/>
</dbReference>
<gene>
    <name evidence="2" type="primary">lptE</name>
    <name evidence="2" type="ORF">ACFONP_04120</name>
</gene>
<feature type="chain" id="PRO_5046005620" evidence="1">
    <location>
        <begin position="23"/>
        <end position="198"/>
    </location>
</feature>
<protein>
    <submittedName>
        <fullName evidence="2">LPS assembly lipoprotein LptE</fullName>
    </submittedName>
</protein>
<keyword evidence="3" id="KW-1185">Reference proteome</keyword>
<reference evidence="3" key="1">
    <citation type="journal article" date="2019" name="Int. J. Syst. Evol. Microbiol.">
        <title>The Global Catalogue of Microorganisms (GCM) 10K type strain sequencing project: providing services to taxonomists for standard genome sequencing and annotation.</title>
        <authorList>
            <consortium name="The Broad Institute Genomics Platform"/>
            <consortium name="The Broad Institute Genome Sequencing Center for Infectious Disease"/>
            <person name="Wu L."/>
            <person name="Ma J."/>
        </authorList>
    </citation>
    <scope>NUCLEOTIDE SEQUENCE [LARGE SCALE GENOMIC DNA]</scope>
    <source>
        <strain evidence="3">KCTC 22245</strain>
    </source>
</reference>